<gene>
    <name evidence="2" type="ORF">GCM10011511_21430</name>
</gene>
<comment type="caution">
    <text evidence="2">The sequence shown here is derived from an EMBL/GenBank/DDBJ whole genome shotgun (WGS) entry which is preliminary data.</text>
</comment>
<feature type="signal peptide" evidence="1">
    <location>
        <begin position="1"/>
        <end position="35"/>
    </location>
</feature>
<evidence type="ECO:0008006" key="4">
    <source>
        <dbReference type="Google" id="ProtNLM"/>
    </source>
</evidence>
<evidence type="ECO:0000313" key="3">
    <source>
        <dbReference type="Proteomes" id="UP000607559"/>
    </source>
</evidence>
<sequence>MHNSQSSLRRLYNNIFALPALLFSSLLMHSIPATAKDLTPAGRLDTTIHPQDLKAYEGYYRFSGDTNSCLHITATEKGLVLEQEWDGKQISFAPKSALEFVNEDGDFPLKFTKENSGAITQVLAFNKDLWIRTNNYKPQGLAAVRLAPGQLKVLEGKYTFQFEQGKDEFIQIKATDTGLVLKQMWDGREIPFIALSDRDFYCKAAQFPLKFTKDKNGIATQVLAFNRDLWNKVKE</sequence>
<accession>A0A8J2UCG2</accession>
<evidence type="ECO:0000313" key="2">
    <source>
        <dbReference type="EMBL" id="GGA97820.1"/>
    </source>
</evidence>
<dbReference type="RefSeq" id="WP_188931334.1">
    <property type="nucleotide sequence ID" value="NZ_BMJC01000002.1"/>
</dbReference>
<reference evidence="2" key="1">
    <citation type="journal article" date="2014" name="Int. J. Syst. Evol. Microbiol.">
        <title>Complete genome sequence of Corynebacterium casei LMG S-19264T (=DSM 44701T), isolated from a smear-ripened cheese.</title>
        <authorList>
            <consortium name="US DOE Joint Genome Institute (JGI-PGF)"/>
            <person name="Walter F."/>
            <person name="Albersmeier A."/>
            <person name="Kalinowski J."/>
            <person name="Ruckert C."/>
        </authorList>
    </citation>
    <scope>NUCLEOTIDE SEQUENCE</scope>
    <source>
        <strain evidence="2">CGMCC 1.15448</strain>
    </source>
</reference>
<organism evidence="2 3">
    <name type="scientific">Puia dinghuensis</name>
    <dbReference type="NCBI Taxonomy" id="1792502"/>
    <lineage>
        <taxon>Bacteria</taxon>
        <taxon>Pseudomonadati</taxon>
        <taxon>Bacteroidota</taxon>
        <taxon>Chitinophagia</taxon>
        <taxon>Chitinophagales</taxon>
        <taxon>Chitinophagaceae</taxon>
        <taxon>Puia</taxon>
    </lineage>
</organism>
<protein>
    <recommendedName>
        <fullName evidence="4">DUF3471 domain-containing protein</fullName>
    </recommendedName>
</protein>
<keyword evidence="3" id="KW-1185">Reference proteome</keyword>
<name>A0A8J2UCG2_9BACT</name>
<reference evidence="2" key="2">
    <citation type="submission" date="2020-09" db="EMBL/GenBank/DDBJ databases">
        <authorList>
            <person name="Sun Q."/>
            <person name="Zhou Y."/>
        </authorList>
    </citation>
    <scope>NUCLEOTIDE SEQUENCE</scope>
    <source>
        <strain evidence="2">CGMCC 1.15448</strain>
    </source>
</reference>
<proteinExistence type="predicted"/>
<evidence type="ECO:0000256" key="1">
    <source>
        <dbReference type="SAM" id="SignalP"/>
    </source>
</evidence>
<dbReference type="Proteomes" id="UP000607559">
    <property type="component" value="Unassembled WGS sequence"/>
</dbReference>
<dbReference type="AlphaFoldDB" id="A0A8J2UCG2"/>
<keyword evidence="1" id="KW-0732">Signal</keyword>
<dbReference type="EMBL" id="BMJC01000002">
    <property type="protein sequence ID" value="GGA97820.1"/>
    <property type="molecule type" value="Genomic_DNA"/>
</dbReference>
<feature type="chain" id="PRO_5035173876" description="DUF3471 domain-containing protein" evidence="1">
    <location>
        <begin position="36"/>
        <end position="235"/>
    </location>
</feature>